<evidence type="ECO:0008006" key="3">
    <source>
        <dbReference type="Google" id="ProtNLM"/>
    </source>
</evidence>
<dbReference type="Proteomes" id="UP001496674">
    <property type="component" value="Chromosome"/>
</dbReference>
<evidence type="ECO:0000313" key="1">
    <source>
        <dbReference type="EMBL" id="BEG98369.1"/>
    </source>
</evidence>
<reference evidence="1 2" key="1">
    <citation type="submission" date="2023-04" db="EMBL/GenBank/DDBJ databases">
        <title>Draft genome sequence of acteroides sedimenti strain YN3PY1.</title>
        <authorList>
            <person name="Yoshida N."/>
        </authorList>
    </citation>
    <scope>NUCLEOTIDE SEQUENCE [LARGE SCALE GENOMIC DNA]</scope>
    <source>
        <strain evidence="1 2">YN3PY1</strain>
    </source>
</reference>
<keyword evidence="2" id="KW-1185">Reference proteome</keyword>
<protein>
    <recommendedName>
        <fullName evidence="3">DUF4488 domain-containing protein</fullName>
    </recommendedName>
</protein>
<evidence type="ECO:0000313" key="2">
    <source>
        <dbReference type="Proteomes" id="UP001496674"/>
    </source>
</evidence>
<gene>
    <name evidence="1" type="ORF">BSYN_06340</name>
</gene>
<organism evidence="1 2">
    <name type="scientific">Bacteroides sedimenti</name>
    <dbReference type="NCBI Taxonomy" id="2136147"/>
    <lineage>
        <taxon>Bacteria</taxon>
        <taxon>Pseudomonadati</taxon>
        <taxon>Bacteroidota</taxon>
        <taxon>Bacteroidia</taxon>
        <taxon>Bacteroidales</taxon>
        <taxon>Bacteroidaceae</taxon>
        <taxon>Bacteroides</taxon>
    </lineage>
</organism>
<proteinExistence type="predicted"/>
<name>A0ABM8IBD3_9BACE</name>
<accession>A0ABM8IBD3</accession>
<dbReference type="EMBL" id="AP028055">
    <property type="protein sequence ID" value="BEG98369.1"/>
    <property type="molecule type" value="Genomic_DNA"/>
</dbReference>
<sequence length="154" mass="18069">MASLFCYAVQAQNNQKNLNQAELVKRYLGLWKAEVGKDTTIWFETSAYGENAFLGSFKTKVKDKIIFETKQMWIYDKKSDKIFGVELEKKSGTFTYYLSRFISENIYEGTAIKDIMHPDIIDQTFYEKFKSPDIFIQSFISNNQKVSITYKRIK</sequence>